<reference evidence="2" key="1">
    <citation type="submission" date="2022-06" db="EMBL/GenBank/DDBJ databases">
        <title>Genome public.</title>
        <authorList>
            <person name="Sun Q."/>
        </authorList>
    </citation>
    <scope>NUCLEOTIDE SEQUENCE</scope>
    <source>
        <strain evidence="2">CWNU-1</strain>
    </source>
</reference>
<keyword evidence="3" id="KW-1185">Reference proteome</keyword>
<dbReference type="Proteomes" id="UP001431429">
    <property type="component" value="Unassembled WGS sequence"/>
</dbReference>
<sequence>MAARTAVREREQAVVGGDGDGDSVTVTLYEGPYDGLEIDVERDDPDPWIAIITDGAPAGRALYAPGDDGIWRHRGHIPWGHL</sequence>
<dbReference type="EMBL" id="JAMQAW010000095">
    <property type="protein sequence ID" value="MCM2393921.1"/>
    <property type="molecule type" value="Genomic_DNA"/>
</dbReference>
<comment type="caution">
    <text evidence="2">The sequence shown here is derived from an EMBL/GenBank/DDBJ whole genome shotgun (WGS) entry which is preliminary data.</text>
</comment>
<proteinExistence type="predicted"/>
<evidence type="ECO:0000256" key="1">
    <source>
        <dbReference type="SAM" id="MobiDB-lite"/>
    </source>
</evidence>
<evidence type="ECO:0000313" key="3">
    <source>
        <dbReference type="Proteomes" id="UP001431429"/>
    </source>
</evidence>
<gene>
    <name evidence="2" type="ORF">NBG84_37590</name>
</gene>
<feature type="compositionally biased region" description="Basic and acidic residues" evidence="1">
    <location>
        <begin position="1"/>
        <end position="12"/>
    </location>
</feature>
<organism evidence="2 3">
    <name type="scientific">Streptomyces albipurpureus</name>
    <dbReference type="NCBI Taxonomy" id="2897419"/>
    <lineage>
        <taxon>Bacteria</taxon>
        <taxon>Bacillati</taxon>
        <taxon>Actinomycetota</taxon>
        <taxon>Actinomycetes</taxon>
        <taxon>Kitasatosporales</taxon>
        <taxon>Streptomycetaceae</taxon>
        <taxon>Streptomyces</taxon>
    </lineage>
</organism>
<feature type="region of interest" description="Disordered" evidence="1">
    <location>
        <begin position="1"/>
        <end position="21"/>
    </location>
</feature>
<accession>A0ABT0V0A8</accession>
<protein>
    <submittedName>
        <fullName evidence="2">Uncharacterized protein</fullName>
    </submittedName>
</protein>
<evidence type="ECO:0000313" key="2">
    <source>
        <dbReference type="EMBL" id="MCM2393921.1"/>
    </source>
</evidence>
<name>A0ABT0V0A8_9ACTN</name>
<dbReference type="RefSeq" id="WP_250924212.1">
    <property type="nucleotide sequence ID" value="NZ_JAMQAW010000095.1"/>
</dbReference>